<reference evidence="1" key="1">
    <citation type="journal article" date="2020" name="Nat. Commun.">
        <title>Large-scale genome sequencing of mycorrhizal fungi provides insights into the early evolution of symbiotic traits.</title>
        <authorList>
            <person name="Miyauchi S."/>
            <person name="Kiss E."/>
            <person name="Kuo A."/>
            <person name="Drula E."/>
            <person name="Kohler A."/>
            <person name="Sanchez-Garcia M."/>
            <person name="Morin E."/>
            <person name="Andreopoulos B."/>
            <person name="Barry K.W."/>
            <person name="Bonito G."/>
            <person name="Buee M."/>
            <person name="Carver A."/>
            <person name="Chen C."/>
            <person name="Cichocki N."/>
            <person name="Clum A."/>
            <person name="Culley D."/>
            <person name="Crous P.W."/>
            <person name="Fauchery L."/>
            <person name="Girlanda M."/>
            <person name="Hayes R.D."/>
            <person name="Keri Z."/>
            <person name="LaButti K."/>
            <person name="Lipzen A."/>
            <person name="Lombard V."/>
            <person name="Magnuson J."/>
            <person name="Maillard F."/>
            <person name="Murat C."/>
            <person name="Nolan M."/>
            <person name="Ohm R.A."/>
            <person name="Pangilinan J."/>
            <person name="Pereira M.F."/>
            <person name="Perotto S."/>
            <person name="Peter M."/>
            <person name="Pfister S."/>
            <person name="Riley R."/>
            <person name="Sitrit Y."/>
            <person name="Stielow J.B."/>
            <person name="Szollosi G."/>
            <person name="Zifcakova L."/>
            <person name="Stursova M."/>
            <person name="Spatafora J.W."/>
            <person name="Tedersoo L."/>
            <person name="Vaario L.M."/>
            <person name="Yamada A."/>
            <person name="Yan M."/>
            <person name="Wang P."/>
            <person name="Xu J."/>
            <person name="Bruns T."/>
            <person name="Baldrian P."/>
            <person name="Vilgalys R."/>
            <person name="Dunand C."/>
            <person name="Henrissat B."/>
            <person name="Grigoriev I.V."/>
            <person name="Hibbett D."/>
            <person name="Nagy L.G."/>
            <person name="Martin F.M."/>
        </authorList>
    </citation>
    <scope>NUCLEOTIDE SEQUENCE</scope>
    <source>
        <strain evidence="1">UP504</strain>
    </source>
</reference>
<accession>A0A9P6DKV4</accession>
<evidence type="ECO:0000313" key="1">
    <source>
        <dbReference type="EMBL" id="KAF9502704.1"/>
    </source>
</evidence>
<organism evidence="1 2">
    <name type="scientific">Hydnum rufescens UP504</name>
    <dbReference type="NCBI Taxonomy" id="1448309"/>
    <lineage>
        <taxon>Eukaryota</taxon>
        <taxon>Fungi</taxon>
        <taxon>Dikarya</taxon>
        <taxon>Basidiomycota</taxon>
        <taxon>Agaricomycotina</taxon>
        <taxon>Agaricomycetes</taxon>
        <taxon>Cantharellales</taxon>
        <taxon>Hydnaceae</taxon>
        <taxon>Hydnum</taxon>
    </lineage>
</organism>
<gene>
    <name evidence="1" type="ORF">BS47DRAFT_1370081</name>
</gene>
<dbReference type="EMBL" id="MU129701">
    <property type="protein sequence ID" value="KAF9502704.1"/>
    <property type="molecule type" value="Genomic_DNA"/>
</dbReference>
<comment type="caution">
    <text evidence="1">The sequence shown here is derived from an EMBL/GenBank/DDBJ whole genome shotgun (WGS) entry which is preliminary data.</text>
</comment>
<evidence type="ECO:0000313" key="2">
    <source>
        <dbReference type="Proteomes" id="UP000886523"/>
    </source>
</evidence>
<proteinExistence type="predicted"/>
<name>A0A9P6DKV4_9AGAM</name>
<protein>
    <submittedName>
        <fullName evidence="1">Uncharacterized protein</fullName>
    </submittedName>
</protein>
<dbReference type="Proteomes" id="UP000886523">
    <property type="component" value="Unassembled WGS sequence"/>
</dbReference>
<keyword evidence="2" id="KW-1185">Reference proteome</keyword>
<sequence>MRKMTIDCGRREFSGEAEVPRCAEENAQMQVEEHSQGDAEAPDVRKELKYCPQRMITMQKVLASWRRRTVNLQKRRTIDLRKRRTTSPWTGGIIGLWKRRTIDPQKRRTIGLSKRRIIDLRKRRTIDLQTRMLPVARD</sequence>
<dbReference type="AlphaFoldDB" id="A0A9P6DKV4"/>